<feature type="signal peptide" evidence="2">
    <location>
        <begin position="1"/>
        <end position="25"/>
    </location>
</feature>
<dbReference type="NCBIfam" id="NF010452">
    <property type="entry name" value="PRK13879.1"/>
    <property type="match status" value="1"/>
</dbReference>
<evidence type="ECO:0000256" key="1">
    <source>
        <dbReference type="SAM" id="Coils"/>
    </source>
</evidence>
<evidence type="ECO:0000313" key="3">
    <source>
        <dbReference type="EMBL" id="SDO53391.1"/>
    </source>
</evidence>
<proteinExistence type="predicted"/>
<gene>
    <name evidence="3" type="ORF">SAMN05216193_112122</name>
</gene>
<dbReference type="NCBIfam" id="TIGR02780">
    <property type="entry name" value="TrbJ_Ti"/>
    <property type="match status" value="1"/>
</dbReference>
<dbReference type="RefSeq" id="WP_084311763.1">
    <property type="nucleotide sequence ID" value="NZ_FNIJ01000012.1"/>
</dbReference>
<dbReference type="OrthoDB" id="7469703at2"/>
<dbReference type="EMBL" id="FNIJ01000012">
    <property type="protein sequence ID" value="SDO53391.1"/>
    <property type="molecule type" value="Genomic_DNA"/>
</dbReference>
<feature type="chain" id="PRO_5017238307" evidence="2">
    <location>
        <begin position="26"/>
        <end position="253"/>
    </location>
</feature>
<dbReference type="AlphaFoldDB" id="A0A1H0KC91"/>
<keyword evidence="4" id="KW-1185">Reference proteome</keyword>
<evidence type="ECO:0000256" key="2">
    <source>
        <dbReference type="SAM" id="SignalP"/>
    </source>
</evidence>
<accession>A0A1H0KC91</accession>
<reference evidence="4" key="1">
    <citation type="submission" date="2016-10" db="EMBL/GenBank/DDBJ databases">
        <authorList>
            <person name="Varghese N."/>
            <person name="Submissions S."/>
        </authorList>
    </citation>
    <scope>NUCLEOTIDE SEQUENCE [LARGE SCALE GENOMIC DNA]</scope>
    <source>
        <strain evidence="4">JCM 21621</strain>
    </source>
</reference>
<sequence>MRPARLLKTAIPLVGGFIFTFQAHAGIPVIDGGNLTQNVMTALESVAQTAKQIEQYQTQLEQYENQLQNTMAPASYIWDQAQDTINKLAQATDTLAYYKQQLGSLDSYLEQFQDLDYYKNSPCFTSAGCSDTERAALEKNQELASESQKKANDAVFRGLDEQQRNLKRDASTLQDLQYNAQGAKGQMEAISYANQLASQQANQLLQIRSLLMTQQNALATKMQADADKEAMEQAASDRFWKISPPDRSKSKGY</sequence>
<dbReference type="STRING" id="198616.SAMN05216193_112122"/>
<protein>
    <submittedName>
        <fullName evidence="3">P-type conjugative transfer protein TrbJ</fullName>
    </submittedName>
</protein>
<keyword evidence="1" id="KW-0175">Coiled coil</keyword>
<keyword evidence="2" id="KW-0732">Signal</keyword>
<evidence type="ECO:0000313" key="4">
    <source>
        <dbReference type="Proteomes" id="UP000242957"/>
    </source>
</evidence>
<name>A0A1H0KC91_9PSED</name>
<dbReference type="Proteomes" id="UP000242957">
    <property type="component" value="Unassembled WGS sequence"/>
</dbReference>
<dbReference type="InterPro" id="IPR014147">
    <property type="entry name" value="T4SS_TrbJ"/>
</dbReference>
<organism evidence="3 4">
    <name type="scientific">Pseudomonas jinjuensis</name>
    <dbReference type="NCBI Taxonomy" id="198616"/>
    <lineage>
        <taxon>Bacteria</taxon>
        <taxon>Pseudomonadati</taxon>
        <taxon>Pseudomonadota</taxon>
        <taxon>Gammaproteobacteria</taxon>
        <taxon>Pseudomonadales</taxon>
        <taxon>Pseudomonadaceae</taxon>
        <taxon>Pseudomonas</taxon>
    </lineage>
</organism>
<dbReference type="SUPFAM" id="SSF101082">
    <property type="entry name" value="Typo IV secretion system protein TraC"/>
    <property type="match status" value="1"/>
</dbReference>
<feature type="coiled-coil region" evidence="1">
    <location>
        <begin position="46"/>
        <end position="73"/>
    </location>
</feature>
<dbReference type="Pfam" id="PF07996">
    <property type="entry name" value="T4SS"/>
    <property type="match status" value="1"/>
</dbReference>
<dbReference type="InterPro" id="IPR014158">
    <property type="entry name" value="T4SS_VirB5"/>
</dbReference>